<organism evidence="4">
    <name type="scientific">candidate division WOR-3 bacterium</name>
    <dbReference type="NCBI Taxonomy" id="2052148"/>
    <lineage>
        <taxon>Bacteria</taxon>
        <taxon>Bacteria division WOR-3</taxon>
    </lineage>
</organism>
<dbReference type="AlphaFoldDB" id="A0A7C4GHB1"/>
<feature type="repeat" description="TPR" evidence="3">
    <location>
        <begin position="335"/>
        <end position="368"/>
    </location>
</feature>
<name>A0A7C4GHB1_UNCW3</name>
<dbReference type="Gene3D" id="1.25.40.10">
    <property type="entry name" value="Tetratricopeptide repeat domain"/>
    <property type="match status" value="3"/>
</dbReference>
<evidence type="ECO:0000256" key="2">
    <source>
        <dbReference type="ARBA" id="ARBA00022803"/>
    </source>
</evidence>
<keyword evidence="1" id="KW-0677">Repeat</keyword>
<dbReference type="GO" id="GO:0009279">
    <property type="term" value="C:cell outer membrane"/>
    <property type="evidence" value="ECO:0007669"/>
    <property type="project" value="TreeGrafter"/>
</dbReference>
<gene>
    <name evidence="4" type="ORF">ENS41_05445</name>
</gene>
<protein>
    <submittedName>
        <fullName evidence="4">Tetratricopeptide repeat protein</fullName>
    </submittedName>
</protein>
<sequence length="574" mass="63385">MDTTGTFGETRATDSADTTRLLSERVAAVSAEVAQHLERSAAYYPADLPPDHYARLTGWQPVVYGSQSRIHINPFQRFSELTPLQRHIESVRAHAEALLVHERLDQIIIGLEERQELTRRALGILPGTEELRLQEVCSCPELRPRLTATSAVALVQAMHDIQAEYGPATALEYGLLVAGGFRARQEFAIAGRKIDNLFNRIASAPSVIQGLDQVATARPGTEFETKFRLLLAVREQLWRLKPGRLAPDGFLLAKVVDAYLGPRPSVGNALGLAVVDTVIIGKLGFEVRWLIESGIIRLEVLIENRGVYWEPTEPSPLSFVPVVAGRPLTVDGILALTYSSIAFACFTRGLWDKAIENYSRALELEPESDAIHASIGVCHLRRGAPDAAVKALEQAVRIAPSSAAAWHSLGNARAMARQWPRAIDAYKRALRCQPDLVEAMYNMGLAFQSAGQPEQARAAFEAAIEIRPGYCPAHVALGNLHLETGRQDEAVRCYREAARLEPSDATAHYNLGRAYYERGQLDNAIHSYQRAVQLNPKHAGAWHNLGICYRDKGQKEKAVEALEQAVRLNPNLMR</sequence>
<dbReference type="PROSITE" id="PS50293">
    <property type="entry name" value="TPR_REGION"/>
    <property type="match status" value="3"/>
</dbReference>
<dbReference type="PROSITE" id="PS50005">
    <property type="entry name" value="TPR"/>
    <property type="match status" value="7"/>
</dbReference>
<accession>A0A7C4GHB1</accession>
<evidence type="ECO:0000313" key="4">
    <source>
        <dbReference type="EMBL" id="HGK28382.1"/>
    </source>
</evidence>
<dbReference type="GO" id="GO:0046813">
    <property type="term" value="P:receptor-mediated virion attachment to host cell"/>
    <property type="evidence" value="ECO:0007669"/>
    <property type="project" value="TreeGrafter"/>
</dbReference>
<dbReference type="Pfam" id="PF13432">
    <property type="entry name" value="TPR_16"/>
    <property type="match status" value="3"/>
</dbReference>
<dbReference type="InterPro" id="IPR050498">
    <property type="entry name" value="Ycf3"/>
</dbReference>
<feature type="repeat" description="TPR" evidence="3">
    <location>
        <begin position="437"/>
        <end position="470"/>
    </location>
</feature>
<reference evidence="4" key="1">
    <citation type="journal article" date="2020" name="mSystems">
        <title>Genome- and Community-Level Interaction Insights into Carbon Utilization and Element Cycling Functions of Hydrothermarchaeota in Hydrothermal Sediment.</title>
        <authorList>
            <person name="Zhou Z."/>
            <person name="Liu Y."/>
            <person name="Xu W."/>
            <person name="Pan J."/>
            <person name="Luo Z.H."/>
            <person name="Li M."/>
        </authorList>
    </citation>
    <scope>NUCLEOTIDE SEQUENCE [LARGE SCALE GENOMIC DNA]</scope>
    <source>
        <strain evidence="4">SpSt-488</strain>
    </source>
</reference>
<dbReference type="InterPro" id="IPR006597">
    <property type="entry name" value="Sel1-like"/>
</dbReference>
<dbReference type="EMBL" id="DSUT01000112">
    <property type="protein sequence ID" value="HGK28382.1"/>
    <property type="molecule type" value="Genomic_DNA"/>
</dbReference>
<dbReference type="InterPro" id="IPR019734">
    <property type="entry name" value="TPR_rpt"/>
</dbReference>
<evidence type="ECO:0000256" key="1">
    <source>
        <dbReference type="ARBA" id="ARBA00022737"/>
    </source>
</evidence>
<dbReference type="SUPFAM" id="SSF48452">
    <property type="entry name" value="TPR-like"/>
    <property type="match status" value="1"/>
</dbReference>
<feature type="repeat" description="TPR" evidence="3">
    <location>
        <begin position="505"/>
        <end position="538"/>
    </location>
</feature>
<evidence type="ECO:0000256" key="3">
    <source>
        <dbReference type="PROSITE-ProRule" id="PRU00339"/>
    </source>
</evidence>
<dbReference type="Pfam" id="PF00515">
    <property type="entry name" value="TPR_1"/>
    <property type="match status" value="1"/>
</dbReference>
<feature type="repeat" description="TPR" evidence="3">
    <location>
        <begin position="471"/>
        <end position="504"/>
    </location>
</feature>
<dbReference type="SMART" id="SM00671">
    <property type="entry name" value="SEL1"/>
    <property type="match status" value="4"/>
</dbReference>
<feature type="repeat" description="TPR" evidence="3">
    <location>
        <begin position="403"/>
        <end position="436"/>
    </location>
</feature>
<dbReference type="PANTHER" id="PTHR44858">
    <property type="entry name" value="TETRATRICOPEPTIDE REPEAT PROTEIN 6"/>
    <property type="match status" value="1"/>
</dbReference>
<keyword evidence="2 3" id="KW-0802">TPR repeat</keyword>
<proteinExistence type="predicted"/>
<feature type="repeat" description="TPR" evidence="3">
    <location>
        <begin position="539"/>
        <end position="572"/>
    </location>
</feature>
<dbReference type="PANTHER" id="PTHR44858:SF1">
    <property type="entry name" value="UDP-N-ACETYLGLUCOSAMINE--PEPTIDE N-ACETYLGLUCOSAMINYLTRANSFERASE SPINDLY-RELATED"/>
    <property type="match status" value="1"/>
</dbReference>
<dbReference type="InterPro" id="IPR011990">
    <property type="entry name" value="TPR-like_helical_dom_sf"/>
</dbReference>
<dbReference type="SMART" id="SM00028">
    <property type="entry name" value="TPR"/>
    <property type="match status" value="7"/>
</dbReference>
<comment type="caution">
    <text evidence="4">The sequence shown here is derived from an EMBL/GenBank/DDBJ whole genome shotgun (WGS) entry which is preliminary data.</text>
</comment>
<feature type="repeat" description="TPR" evidence="3">
    <location>
        <begin position="369"/>
        <end position="402"/>
    </location>
</feature>